<feature type="compositionally biased region" description="Basic residues" evidence="1">
    <location>
        <begin position="59"/>
        <end position="68"/>
    </location>
</feature>
<accession>M3TGV8</accession>
<organism evidence="2 3">
    <name type="scientific">Entamoeba histolytica HM-1:IMSS-B</name>
    <dbReference type="NCBI Taxonomy" id="885319"/>
    <lineage>
        <taxon>Eukaryota</taxon>
        <taxon>Amoebozoa</taxon>
        <taxon>Evosea</taxon>
        <taxon>Archamoebae</taxon>
        <taxon>Mastigamoebida</taxon>
        <taxon>Entamoebidae</taxon>
        <taxon>Entamoeba</taxon>
    </lineage>
</organism>
<name>M3TGV8_ENTH1</name>
<dbReference type="AlphaFoldDB" id="M3TGV8"/>
<evidence type="ECO:0000256" key="1">
    <source>
        <dbReference type="SAM" id="MobiDB-lite"/>
    </source>
</evidence>
<dbReference type="VEuPathDB" id="AmoebaDB:EHI8A_012840"/>
<dbReference type="Proteomes" id="UP000030781">
    <property type="component" value="Unassembled WGS sequence"/>
</dbReference>
<feature type="compositionally biased region" description="Basic and acidic residues" evidence="1">
    <location>
        <begin position="41"/>
        <end position="58"/>
    </location>
</feature>
<gene>
    <name evidence="2" type="ORF">EHI8A_012840</name>
</gene>
<proteinExistence type="predicted"/>
<evidence type="ECO:0000313" key="3">
    <source>
        <dbReference type="Proteomes" id="UP000030781"/>
    </source>
</evidence>
<feature type="region of interest" description="Disordered" evidence="1">
    <location>
        <begin position="41"/>
        <end position="82"/>
    </location>
</feature>
<dbReference type="EMBL" id="KB610903">
    <property type="protein sequence ID" value="EMH74628.1"/>
    <property type="molecule type" value="Genomic_DNA"/>
</dbReference>
<reference evidence="2 3" key="1">
    <citation type="submission" date="2013-01" db="EMBL/GenBank/DDBJ databases">
        <authorList>
            <person name="Hannick L."/>
            <person name="Zafar N."/>
            <person name="Lorenzi H."/>
            <person name="Ali I.A."/>
            <person name="Petri W.P."/>
            <person name="Caler E."/>
        </authorList>
    </citation>
    <scope>NUCLEOTIDE SEQUENCE [LARGE SCALE GENOMIC DNA]</scope>
    <source>
        <strain evidence="3">HM3:IMSS-B</strain>
    </source>
</reference>
<evidence type="ECO:0000313" key="2">
    <source>
        <dbReference type="EMBL" id="EMH74628.1"/>
    </source>
</evidence>
<sequence>MEREEKYEKPQKKQVRSVDDVKIYSVNHPIEQKAVKEKHFVEIDDTKSKNDMRKEYKSQKHQKPKGKTPQRGGKRIERFEED</sequence>
<protein>
    <submittedName>
        <fullName evidence="2">Uncharacterized protein</fullName>
    </submittedName>
</protein>